<dbReference type="InterPro" id="IPR042099">
    <property type="entry name" value="ANL_N_sf"/>
</dbReference>
<dbReference type="Proteomes" id="UP001597534">
    <property type="component" value="Unassembled WGS sequence"/>
</dbReference>
<sequence length="349" mass="39298">MMSINIHEQFKLNNLGYSKEDLIKKAIFFIENGLDYEKHLGQFLMDWLDDRSFVSVQTSGTTGTPKLIYVEKKAMEASALATGIFFNLKPGDKSLLCMSAQYIAGKMMLVRALVLGLELDVIAPSATPLAANSNYYDFVAMVPMQVASSMEDLYRVKTIIIGGAKLDSKLSLQLQSLGIKAYETYGMTETVSHIAVKRIQDDFFKVLPDVTIKTDVRNCLIIDAPKISKEAIVTNDIVEIISDNAFKWLGRFDNVINSGGVKLFPEQIENKLQSKIENRYFISGMKDERLGQKVILVIESNSEFKVHDSVFEKLERFEIPKAIFFTEKFEETATNKINRKATLLKIGVV</sequence>
<keyword evidence="5" id="KW-1185">Reference proteome</keyword>
<evidence type="ECO:0000313" key="4">
    <source>
        <dbReference type="EMBL" id="MFD2890566.1"/>
    </source>
</evidence>
<evidence type="ECO:0000256" key="1">
    <source>
        <dbReference type="ARBA" id="ARBA00006432"/>
    </source>
</evidence>
<accession>A0ABW5YHU6</accession>
<dbReference type="InterPro" id="IPR000873">
    <property type="entry name" value="AMP-dep_synth/lig_dom"/>
</dbReference>
<evidence type="ECO:0000256" key="2">
    <source>
        <dbReference type="ARBA" id="ARBA00022598"/>
    </source>
</evidence>
<protein>
    <submittedName>
        <fullName evidence="4">AMP-binding protein</fullName>
    </submittedName>
</protein>
<proteinExistence type="inferred from homology"/>
<dbReference type="EMBL" id="JBHUPC010000006">
    <property type="protein sequence ID" value="MFD2890566.1"/>
    <property type="molecule type" value="Genomic_DNA"/>
</dbReference>
<evidence type="ECO:0000259" key="3">
    <source>
        <dbReference type="Pfam" id="PF00501"/>
    </source>
</evidence>
<dbReference type="Gene3D" id="3.30.300.30">
    <property type="match status" value="1"/>
</dbReference>
<reference evidence="5" key="1">
    <citation type="journal article" date="2019" name="Int. J. Syst. Evol. Microbiol.">
        <title>The Global Catalogue of Microorganisms (GCM) 10K type strain sequencing project: providing services to taxonomists for standard genome sequencing and annotation.</title>
        <authorList>
            <consortium name="The Broad Institute Genomics Platform"/>
            <consortium name="The Broad Institute Genome Sequencing Center for Infectious Disease"/>
            <person name="Wu L."/>
            <person name="Ma J."/>
        </authorList>
    </citation>
    <scope>NUCLEOTIDE SEQUENCE [LARGE SCALE GENOMIC DNA]</scope>
    <source>
        <strain evidence="5">KCTC 22671</strain>
    </source>
</reference>
<comment type="similarity">
    <text evidence="1">Belongs to the ATP-dependent AMP-binding enzyme family.</text>
</comment>
<evidence type="ECO:0000313" key="5">
    <source>
        <dbReference type="Proteomes" id="UP001597534"/>
    </source>
</evidence>
<comment type="caution">
    <text evidence="4">The sequence shown here is derived from an EMBL/GenBank/DDBJ whole genome shotgun (WGS) entry which is preliminary data.</text>
</comment>
<feature type="domain" description="AMP-dependent synthetase/ligase" evidence="3">
    <location>
        <begin position="58"/>
        <end position="201"/>
    </location>
</feature>
<dbReference type="RefSeq" id="WP_379810020.1">
    <property type="nucleotide sequence ID" value="NZ_JBHUPC010000006.1"/>
</dbReference>
<dbReference type="InterPro" id="IPR045851">
    <property type="entry name" value="AMP-bd_C_sf"/>
</dbReference>
<dbReference type="SUPFAM" id="SSF56801">
    <property type="entry name" value="Acetyl-CoA synthetase-like"/>
    <property type="match status" value="1"/>
</dbReference>
<dbReference type="PANTHER" id="PTHR43201:SF5">
    <property type="entry name" value="MEDIUM-CHAIN ACYL-COA LIGASE ACSF2, MITOCHONDRIAL"/>
    <property type="match status" value="1"/>
</dbReference>
<dbReference type="Gene3D" id="3.40.50.12780">
    <property type="entry name" value="N-terminal domain of ligase-like"/>
    <property type="match status" value="1"/>
</dbReference>
<name>A0ABW5YHU6_9FLAO</name>
<gene>
    <name evidence="4" type="ORF">ACFS5J_00845</name>
</gene>
<dbReference type="PANTHER" id="PTHR43201">
    <property type="entry name" value="ACYL-COA SYNTHETASE"/>
    <property type="match status" value="1"/>
</dbReference>
<organism evidence="4 5">
    <name type="scientific">Flavobacterium chuncheonense</name>
    <dbReference type="NCBI Taxonomy" id="2026653"/>
    <lineage>
        <taxon>Bacteria</taxon>
        <taxon>Pseudomonadati</taxon>
        <taxon>Bacteroidota</taxon>
        <taxon>Flavobacteriia</taxon>
        <taxon>Flavobacteriales</taxon>
        <taxon>Flavobacteriaceae</taxon>
        <taxon>Flavobacterium</taxon>
    </lineage>
</organism>
<dbReference type="Pfam" id="PF00501">
    <property type="entry name" value="AMP-binding"/>
    <property type="match status" value="1"/>
</dbReference>
<keyword evidence="2" id="KW-0436">Ligase</keyword>